<dbReference type="InterPro" id="IPR055178">
    <property type="entry name" value="RsdA/BaiN/AoA(So)-like_dom"/>
</dbReference>
<dbReference type="Pfam" id="PF22780">
    <property type="entry name" value="HI0933_like_1st"/>
    <property type="match status" value="1"/>
</dbReference>
<evidence type="ECO:0000259" key="5">
    <source>
        <dbReference type="Pfam" id="PF22780"/>
    </source>
</evidence>
<dbReference type="InterPro" id="IPR036188">
    <property type="entry name" value="FAD/NAD-bd_sf"/>
</dbReference>
<dbReference type="Gene3D" id="3.50.50.60">
    <property type="entry name" value="FAD/NAD(P)-binding domain"/>
    <property type="match status" value="1"/>
</dbReference>
<name>A0A0X8XYD4_9EURY</name>
<protein>
    <submittedName>
        <fullName evidence="6">Flavoprotein</fullName>
    </submittedName>
</protein>
<dbReference type="PANTHER" id="PTHR42887">
    <property type="entry name" value="OS12G0638800 PROTEIN"/>
    <property type="match status" value="1"/>
</dbReference>
<dbReference type="Gene3D" id="2.40.30.10">
    <property type="entry name" value="Translation factors"/>
    <property type="match status" value="1"/>
</dbReference>
<evidence type="ECO:0000259" key="4">
    <source>
        <dbReference type="Pfam" id="PF03486"/>
    </source>
</evidence>
<keyword evidence="2" id="KW-0285">Flavoprotein</keyword>
<dbReference type="SUPFAM" id="SSF51905">
    <property type="entry name" value="FAD/NAD(P)-binding domain"/>
    <property type="match status" value="1"/>
</dbReference>
<dbReference type="OrthoDB" id="11867at2157"/>
<gene>
    <name evidence="6" type="ORF">MMAB1_3391</name>
</gene>
<dbReference type="KEGG" id="mema:MMAB1_3391"/>
<evidence type="ECO:0000313" key="6">
    <source>
        <dbReference type="EMBL" id="CVK34604.1"/>
    </source>
</evidence>
<dbReference type="SUPFAM" id="SSF160996">
    <property type="entry name" value="HI0933 insert domain-like"/>
    <property type="match status" value="1"/>
</dbReference>
<reference evidence="6 7" key="1">
    <citation type="submission" date="2016-01" db="EMBL/GenBank/DDBJ databases">
        <authorList>
            <person name="Manzoor S."/>
        </authorList>
    </citation>
    <scope>NUCLEOTIDE SEQUENCE [LARGE SCALE GENOMIC DNA]</scope>
    <source>
        <strain evidence="6">Methanoculleus sp MAB1</strain>
    </source>
</reference>
<evidence type="ECO:0000313" key="7">
    <source>
        <dbReference type="Proteomes" id="UP000069850"/>
    </source>
</evidence>
<dbReference type="Pfam" id="PF03486">
    <property type="entry name" value="HI0933_like"/>
    <property type="match status" value="1"/>
</dbReference>
<evidence type="ECO:0000256" key="1">
    <source>
        <dbReference type="ARBA" id="ARBA00001974"/>
    </source>
</evidence>
<dbReference type="PANTHER" id="PTHR42887:SF2">
    <property type="entry name" value="OS12G0638800 PROTEIN"/>
    <property type="match status" value="1"/>
</dbReference>
<organism evidence="6 7">
    <name type="scientific">Methanoculleus bourgensis</name>
    <dbReference type="NCBI Taxonomy" id="83986"/>
    <lineage>
        <taxon>Archaea</taxon>
        <taxon>Methanobacteriati</taxon>
        <taxon>Methanobacteriota</taxon>
        <taxon>Stenosarchaea group</taxon>
        <taxon>Methanomicrobia</taxon>
        <taxon>Methanomicrobiales</taxon>
        <taxon>Methanomicrobiaceae</taxon>
        <taxon>Methanoculleus</taxon>
    </lineage>
</organism>
<feature type="domain" description="RsdA/BaiN/AoA(So)-like insert" evidence="5">
    <location>
        <begin position="216"/>
        <end position="373"/>
    </location>
</feature>
<dbReference type="PRINTS" id="PR00411">
    <property type="entry name" value="PNDRDTASEI"/>
</dbReference>
<dbReference type="InterPro" id="IPR023166">
    <property type="entry name" value="BaiN-like_dom_sf"/>
</dbReference>
<dbReference type="GeneID" id="27138778"/>
<dbReference type="NCBIfam" id="TIGR00275">
    <property type="entry name" value="aminoacetone oxidase family FAD-binding enzyme"/>
    <property type="match status" value="1"/>
</dbReference>
<dbReference type="AlphaFoldDB" id="A0A0X8XYD4"/>
<dbReference type="EMBL" id="LT158599">
    <property type="protein sequence ID" value="CVK34604.1"/>
    <property type="molecule type" value="Genomic_DNA"/>
</dbReference>
<sequence>MDIGPPHPNADAHPGSTGIRTIAVNDAITIAIIGGGPAGLFCALQAAGEGRRVVLFEKKPAPGRKLLLAGSGQCNITHDGEITGFLSHYGDHGAFLRPALMNFTNRDLIDFFAARGLALKAEPGGKVFPETRRSADVLAVLLAECARRGVDIRCGEAVLGVERDGDGFLVRSETAVLRAGVLVIATGGASYPATGSTGDGYAFARALGQPVTEVAPALAPVYVGAYQFADLAGISFENLAVSVYRDGKRVHRHTGDVLLTHTGLSGPGILDASRYILPGDVLRVAFLPEANTEAVRKQVAGALMAGGVRQVKTVLSDLGLPERFVRRLLDLAGIPPGETCAHLGKKPRNAIAASVAEFPFTVERLGGFGEAMVTRGGVALDGVDRKTMVSRTIPNLYCIGEVLDIDGDTGGYNLQAAFSTAALAAREIARTP</sequence>
<feature type="domain" description="RsdA/BaiN/AoA(So)-like Rossmann fold-like" evidence="4">
    <location>
        <begin position="29"/>
        <end position="426"/>
    </location>
</feature>
<dbReference type="InterPro" id="IPR004792">
    <property type="entry name" value="BaiN-like"/>
</dbReference>
<dbReference type="InterPro" id="IPR057661">
    <property type="entry name" value="RsdA/BaiN/AoA(So)_Rossmann"/>
</dbReference>
<evidence type="ECO:0000256" key="2">
    <source>
        <dbReference type="ARBA" id="ARBA00022630"/>
    </source>
</evidence>
<dbReference type="Proteomes" id="UP000069850">
    <property type="component" value="Chromosome 1"/>
</dbReference>
<keyword evidence="3" id="KW-0274">FAD</keyword>
<dbReference type="Gene3D" id="1.10.8.260">
    <property type="entry name" value="HI0933 insert domain-like"/>
    <property type="match status" value="1"/>
</dbReference>
<accession>A0A0X8XYD4</accession>
<evidence type="ECO:0000256" key="3">
    <source>
        <dbReference type="ARBA" id="ARBA00022827"/>
    </source>
</evidence>
<proteinExistence type="predicted"/>
<comment type="cofactor">
    <cofactor evidence="1">
        <name>FAD</name>
        <dbReference type="ChEBI" id="CHEBI:57692"/>
    </cofactor>
</comment>
<dbReference type="RefSeq" id="WP_179965926.1">
    <property type="nucleotide sequence ID" value="NZ_LT158599.1"/>
</dbReference>
<dbReference type="PRINTS" id="PR00368">
    <property type="entry name" value="FADPNR"/>
</dbReference>